<dbReference type="STRING" id="1314782.A0A165MUI9"/>
<dbReference type="Gene3D" id="3.30.160.60">
    <property type="entry name" value="Classic Zinc Finger"/>
    <property type="match status" value="1"/>
</dbReference>
<dbReference type="InterPro" id="IPR036236">
    <property type="entry name" value="Znf_C2H2_sf"/>
</dbReference>
<dbReference type="InParanoid" id="A0A165MUI9"/>
<dbReference type="InterPro" id="IPR013087">
    <property type="entry name" value="Znf_C2H2_type"/>
</dbReference>
<gene>
    <name evidence="2" type="ORF">NEOLEDRAFT_1022427</name>
</gene>
<name>A0A165MUI9_9AGAM</name>
<proteinExistence type="predicted"/>
<reference evidence="2 3" key="1">
    <citation type="journal article" date="2016" name="Mol. Biol. Evol.">
        <title>Comparative Genomics of Early-Diverging Mushroom-Forming Fungi Provides Insights into the Origins of Lignocellulose Decay Capabilities.</title>
        <authorList>
            <person name="Nagy L.G."/>
            <person name="Riley R."/>
            <person name="Tritt A."/>
            <person name="Adam C."/>
            <person name="Daum C."/>
            <person name="Floudas D."/>
            <person name="Sun H."/>
            <person name="Yadav J.S."/>
            <person name="Pangilinan J."/>
            <person name="Larsson K.H."/>
            <person name="Matsuura K."/>
            <person name="Barry K."/>
            <person name="Labutti K."/>
            <person name="Kuo R."/>
            <person name="Ohm R.A."/>
            <person name="Bhattacharya S.S."/>
            <person name="Shirouzu T."/>
            <person name="Yoshinaga Y."/>
            <person name="Martin F.M."/>
            <person name="Grigoriev I.V."/>
            <person name="Hibbett D.S."/>
        </authorList>
    </citation>
    <scope>NUCLEOTIDE SEQUENCE [LARGE SCALE GENOMIC DNA]</scope>
    <source>
        <strain evidence="2 3">HHB14362 ss-1</strain>
    </source>
</reference>
<protein>
    <recommendedName>
        <fullName evidence="1">C2H2-type domain-containing protein</fullName>
    </recommendedName>
</protein>
<evidence type="ECO:0000313" key="2">
    <source>
        <dbReference type="EMBL" id="KZT18800.1"/>
    </source>
</evidence>
<dbReference type="SUPFAM" id="SSF57667">
    <property type="entry name" value="beta-beta-alpha zinc fingers"/>
    <property type="match status" value="1"/>
</dbReference>
<feature type="non-terminal residue" evidence="2">
    <location>
        <position position="96"/>
    </location>
</feature>
<evidence type="ECO:0000313" key="3">
    <source>
        <dbReference type="Proteomes" id="UP000076761"/>
    </source>
</evidence>
<dbReference type="AlphaFoldDB" id="A0A165MUI9"/>
<keyword evidence="3" id="KW-1185">Reference proteome</keyword>
<dbReference type="EMBL" id="KV425661">
    <property type="protein sequence ID" value="KZT18800.1"/>
    <property type="molecule type" value="Genomic_DNA"/>
</dbReference>
<organism evidence="2 3">
    <name type="scientific">Neolentinus lepideus HHB14362 ss-1</name>
    <dbReference type="NCBI Taxonomy" id="1314782"/>
    <lineage>
        <taxon>Eukaryota</taxon>
        <taxon>Fungi</taxon>
        <taxon>Dikarya</taxon>
        <taxon>Basidiomycota</taxon>
        <taxon>Agaricomycotina</taxon>
        <taxon>Agaricomycetes</taxon>
        <taxon>Gloeophyllales</taxon>
        <taxon>Gloeophyllaceae</taxon>
        <taxon>Neolentinus</taxon>
    </lineage>
</organism>
<sequence>RRHPCQHPGCTRKFTSEYTRRVHMEAHKPKPRKAVPCTVPGCREVFSRRHDRLRHEVSQHAKVCEWLCARCSRFFSSQRRLENHKCRGALTAASRW</sequence>
<feature type="non-terminal residue" evidence="2">
    <location>
        <position position="1"/>
    </location>
</feature>
<dbReference type="SMART" id="SM00355">
    <property type="entry name" value="ZnF_C2H2"/>
    <property type="match status" value="2"/>
</dbReference>
<dbReference type="Proteomes" id="UP000076761">
    <property type="component" value="Unassembled WGS sequence"/>
</dbReference>
<dbReference type="PROSITE" id="PS00028">
    <property type="entry name" value="ZINC_FINGER_C2H2_1"/>
    <property type="match status" value="1"/>
</dbReference>
<accession>A0A165MUI9</accession>
<evidence type="ECO:0000259" key="1">
    <source>
        <dbReference type="PROSITE" id="PS00028"/>
    </source>
</evidence>
<dbReference type="OrthoDB" id="8117402at2759"/>
<feature type="domain" description="C2H2-type" evidence="1">
    <location>
        <begin position="5"/>
        <end position="27"/>
    </location>
</feature>